<dbReference type="AlphaFoldDB" id="A0A0A1U0K3"/>
<evidence type="ECO:0000313" key="1">
    <source>
        <dbReference type="EMBL" id="ELP87414.1"/>
    </source>
</evidence>
<organism evidence="1 2">
    <name type="scientific">Entamoeba invadens IP1</name>
    <dbReference type="NCBI Taxonomy" id="370355"/>
    <lineage>
        <taxon>Eukaryota</taxon>
        <taxon>Amoebozoa</taxon>
        <taxon>Evosea</taxon>
        <taxon>Archamoebae</taxon>
        <taxon>Mastigamoebida</taxon>
        <taxon>Entamoebidae</taxon>
        <taxon>Entamoeba</taxon>
    </lineage>
</organism>
<dbReference type="KEGG" id="eiv:EIN_096810"/>
<accession>A0A0A1U0K3</accession>
<dbReference type="RefSeq" id="XP_004254185.1">
    <property type="nucleotide sequence ID" value="XM_004254137.1"/>
</dbReference>
<dbReference type="InterPro" id="IPR016024">
    <property type="entry name" value="ARM-type_fold"/>
</dbReference>
<keyword evidence="2" id="KW-1185">Reference proteome</keyword>
<gene>
    <name evidence="1" type="ORF">EIN_096810</name>
</gene>
<dbReference type="VEuPathDB" id="AmoebaDB:EIN_096810"/>
<dbReference type="Gene3D" id="1.25.10.10">
    <property type="entry name" value="Leucine-rich Repeat Variant"/>
    <property type="match status" value="1"/>
</dbReference>
<evidence type="ECO:0000313" key="2">
    <source>
        <dbReference type="Proteomes" id="UP000014680"/>
    </source>
</evidence>
<dbReference type="EMBL" id="KB206860">
    <property type="protein sequence ID" value="ELP87414.1"/>
    <property type="molecule type" value="Genomic_DNA"/>
</dbReference>
<dbReference type="SUPFAM" id="SSF48371">
    <property type="entry name" value="ARM repeat"/>
    <property type="match status" value="1"/>
</dbReference>
<dbReference type="InterPro" id="IPR011989">
    <property type="entry name" value="ARM-like"/>
</dbReference>
<name>A0A0A1U0K3_ENTIV</name>
<proteinExistence type="predicted"/>
<sequence length="1065" mass="122630">MERVGNDLETFLMNFSHTEQPSIEYKTYMSIYKDCTRKDVTKVVDAHFAFFKKERAPETRFVLSQFRTVVLTSDVFLQKQPSFHSSVLDRLIAVWVKSKENVLISDFQATIEVVIAILHSESVFCSKIYPVLHQQFCAEQQNKRISALQIFSFAITKCLSYHFSNNMALHKTLVYLQKSGHKQMPELVFFSIKFLDVLATKLVLSPKFVSLIPNYLNLISQCFKPSTPLILQHTVFNSLSEIKNSDSDLFRLNTQTIVTFSVTIAGNENFSYSTVEKAISLIMCCINISPKLLETNKTLGQQLLESYILIMKKVPKYTEEWLCNKDEGEVCPFLKLHTDTFGLVVDKVGVSQVFSKLKMLVKNASGWSDRQVILQMINGILNSNVVLKKYYKGLVEITLPMCTDEVVRNRQDAMIIMQRIFRNDCNHDDYLSEYIRVGYLALHDTVARMKQRGCNHLMSLLDCDVPLTDDLFYILITNILDALQSTRSDIVINGCMDVLTKLLKYKLLKNCNSLLMVTITNIMREAEPCHSSCTIRCMIINFLVVFASTYKSQEAQCQAILVESMEWILTVKGVEYWSPCFEILEIATTYFMKNSKRISSNMIDRMICNLALIEAERAKIKEQFFEDDYEQSVLSEFSSDPSELHSRCNVMTGENFKVYASRDKEKKNMFNFVVKFVRKNEARVKKYISSFFMVMIIGLDNVNADARMQPIAVLGHWLDKYWNVCQNKPEVVNGIVANCMMHMGQEVAVNERIQMINLVTKALEKGPENILTEKTVEQVFDDIYCMLNDMIDEKENGFKKYTDCFIKKIPLEEFVLTTLIPFFKMLFLKCNLLYAKYAKKTIKYTVMNYCNLTEQPGACDLDPLMVYIGSNLSLAEIVDHEMLGNFVIKAIEKTNDEQALNVYLTTLSGVLYKYTMKSISYDMKAKLEQIMGSRNGNQKNKTYAAVIYGIAMVDCSSIFTIENAYMWLSQQPLVDHPCHNLKVFCLLLQKTFITYTEKVLKIFCSMLVRYLVPENRNLISKDVLRMVKDTFDNWSTTNPQMISSVISSLSLQDQSKITSLENWLK</sequence>
<reference evidence="1 2" key="1">
    <citation type="submission" date="2012-10" db="EMBL/GenBank/DDBJ databases">
        <authorList>
            <person name="Zafar N."/>
            <person name="Inman J."/>
            <person name="Hall N."/>
            <person name="Lorenzi H."/>
            <person name="Caler E."/>
        </authorList>
    </citation>
    <scope>NUCLEOTIDE SEQUENCE [LARGE SCALE GENOMIC DNA]</scope>
    <source>
        <strain evidence="1 2">IP1</strain>
    </source>
</reference>
<protein>
    <submittedName>
        <fullName evidence="1">Uncharacterized protein</fullName>
    </submittedName>
</protein>
<dbReference type="GeneID" id="14886401"/>
<dbReference type="Proteomes" id="UP000014680">
    <property type="component" value="Unassembled WGS sequence"/>
</dbReference>